<feature type="transmembrane region" description="Helical" evidence="8">
    <location>
        <begin position="333"/>
        <end position="355"/>
    </location>
</feature>
<dbReference type="HOGENOM" id="CLU_635560_0_0_2"/>
<dbReference type="PANTHER" id="PTHR30176:SF3">
    <property type="entry name" value="FERREDOXIN-TYPE PROTEIN NAPH"/>
    <property type="match status" value="1"/>
</dbReference>
<dbReference type="STRING" id="410358.Mlab_0601"/>
<evidence type="ECO:0000313" key="10">
    <source>
        <dbReference type="EMBL" id="ABN06775.1"/>
    </source>
</evidence>
<dbReference type="RefSeq" id="WP_011832976.1">
    <property type="nucleotide sequence ID" value="NC_008942.1"/>
</dbReference>
<keyword evidence="3" id="KW-0479">Metal-binding</keyword>
<keyword evidence="2" id="KW-0004">4Fe-4S</keyword>
<dbReference type="OrthoDB" id="23833at2157"/>
<dbReference type="GeneID" id="4794739"/>
<feature type="transmembrane region" description="Helical" evidence="8">
    <location>
        <begin position="190"/>
        <end position="207"/>
    </location>
</feature>
<feature type="compositionally biased region" description="Low complexity" evidence="7">
    <location>
        <begin position="67"/>
        <end position="111"/>
    </location>
</feature>
<keyword evidence="11" id="KW-1185">Reference proteome</keyword>
<protein>
    <submittedName>
        <fullName evidence="10">4Fe-4S ferredoxin, iron-sulfur binding domain protein</fullName>
    </submittedName>
</protein>
<dbReference type="eggNOG" id="arCOG05048">
    <property type="taxonomic scope" value="Archaea"/>
</dbReference>
<keyword evidence="4" id="KW-0249">Electron transport</keyword>
<dbReference type="Pfam" id="PF12801">
    <property type="entry name" value="Fer4_5"/>
    <property type="match status" value="2"/>
</dbReference>
<evidence type="ECO:0000256" key="1">
    <source>
        <dbReference type="ARBA" id="ARBA00022448"/>
    </source>
</evidence>
<dbReference type="AlphaFoldDB" id="A2SR19"/>
<dbReference type="InterPro" id="IPR017896">
    <property type="entry name" value="4Fe4S_Fe-S-bd"/>
</dbReference>
<gene>
    <name evidence="10" type="ordered locus">Mlab_0601</name>
</gene>
<feature type="transmembrane region" description="Helical" evidence="8">
    <location>
        <begin position="214"/>
        <end position="233"/>
    </location>
</feature>
<dbReference type="PROSITE" id="PS00198">
    <property type="entry name" value="4FE4S_FER_1"/>
    <property type="match status" value="2"/>
</dbReference>
<keyword evidence="6" id="KW-0411">Iron-sulfur</keyword>
<evidence type="ECO:0000313" key="11">
    <source>
        <dbReference type="Proteomes" id="UP000000365"/>
    </source>
</evidence>
<dbReference type="InterPro" id="IPR017900">
    <property type="entry name" value="4Fe4S_Fe_S_CS"/>
</dbReference>
<dbReference type="SUPFAM" id="SSF54862">
    <property type="entry name" value="4Fe-4S ferredoxins"/>
    <property type="match status" value="1"/>
</dbReference>
<feature type="transmembrane region" description="Helical" evidence="8">
    <location>
        <begin position="307"/>
        <end position="327"/>
    </location>
</feature>
<dbReference type="PANTHER" id="PTHR30176">
    <property type="entry name" value="FERREDOXIN-TYPE PROTEIN NAPH"/>
    <property type="match status" value="1"/>
</dbReference>
<keyword evidence="8" id="KW-1133">Transmembrane helix</keyword>
<feature type="region of interest" description="Disordered" evidence="7">
    <location>
        <begin position="60"/>
        <end position="111"/>
    </location>
</feature>
<evidence type="ECO:0000256" key="4">
    <source>
        <dbReference type="ARBA" id="ARBA00022982"/>
    </source>
</evidence>
<sequence>MISKKLRRSLLVAGGTALLAAPACAAVCPKGHSACPYPGRCFLYTDADGNSLCDYTSGDSGTSVSETDQITISGSSTDTSATTQTDTGSDTVSSVISTSSSTGSETVSSGDSGLSPLVFSAAGLILGGAVILLLAIAMKYLRKEKPEVLQKIFVYAGISPILLGLLIVLYDPELFGITGTLADMISSYSGIVYMFGGTLLAAVLWLKNAMSKEALISISILTSAAGFLLIIPIAPDGFSSTISGIIALSFAGLGFAGLVALLVITYFFGRVFCAHMCPAGVLQELLYRIPVKKVQIKDRRIPKTIRAGFFAALVIGVFCSIDIFEYIGISSFFALMFTAAAGVFLVILLASVFIYRPFCTFLCPYGCIFSIISRFGRFGLKRTDKCINCRKCEKICPTGEAGSEAKKAECYLCGKCIEKCPVESAIIYGKR</sequence>
<keyword evidence="8" id="KW-0472">Membrane</keyword>
<accession>A2SR19</accession>
<dbReference type="KEGG" id="mla:Mlab_0601"/>
<evidence type="ECO:0000256" key="3">
    <source>
        <dbReference type="ARBA" id="ARBA00022723"/>
    </source>
</evidence>
<keyword evidence="1" id="KW-0813">Transport</keyword>
<feature type="domain" description="4Fe-4S ferredoxin-type" evidence="9">
    <location>
        <begin position="376"/>
        <end position="407"/>
    </location>
</feature>
<feature type="domain" description="4Fe-4S ferredoxin-type" evidence="9">
    <location>
        <begin position="409"/>
        <end position="431"/>
    </location>
</feature>
<evidence type="ECO:0000256" key="2">
    <source>
        <dbReference type="ARBA" id="ARBA00022485"/>
    </source>
</evidence>
<dbReference type="GO" id="GO:0016491">
    <property type="term" value="F:oxidoreductase activity"/>
    <property type="evidence" value="ECO:0007669"/>
    <property type="project" value="UniProtKB-ARBA"/>
</dbReference>
<dbReference type="GO" id="GO:0005886">
    <property type="term" value="C:plasma membrane"/>
    <property type="evidence" value="ECO:0007669"/>
    <property type="project" value="TreeGrafter"/>
</dbReference>
<dbReference type="EMBL" id="CP000559">
    <property type="protein sequence ID" value="ABN06775.1"/>
    <property type="molecule type" value="Genomic_DNA"/>
</dbReference>
<dbReference type="Gene3D" id="3.30.70.20">
    <property type="match status" value="1"/>
</dbReference>
<dbReference type="InterPro" id="IPR051684">
    <property type="entry name" value="Electron_Trans/Redox"/>
</dbReference>
<dbReference type="PROSITE" id="PS51379">
    <property type="entry name" value="4FE4S_FER_2"/>
    <property type="match status" value="2"/>
</dbReference>
<dbReference type="eggNOG" id="arCOG02772">
    <property type="taxonomic scope" value="Archaea"/>
</dbReference>
<evidence type="ECO:0000256" key="8">
    <source>
        <dbReference type="SAM" id="Phobius"/>
    </source>
</evidence>
<keyword evidence="5" id="KW-0408">Iron</keyword>
<dbReference type="GO" id="GO:0046872">
    <property type="term" value="F:metal ion binding"/>
    <property type="evidence" value="ECO:0007669"/>
    <property type="project" value="UniProtKB-KW"/>
</dbReference>
<feature type="transmembrane region" description="Helical" evidence="8">
    <location>
        <begin position="152"/>
        <end position="170"/>
    </location>
</feature>
<evidence type="ECO:0000259" key="9">
    <source>
        <dbReference type="PROSITE" id="PS51379"/>
    </source>
</evidence>
<evidence type="ECO:0000256" key="7">
    <source>
        <dbReference type="SAM" id="MobiDB-lite"/>
    </source>
</evidence>
<reference evidence="10 11" key="1">
    <citation type="journal article" date="2009" name="Stand. Genomic Sci.">
        <title>Complete genome sequence of Methanocorpusculum labreanum type strain Z.</title>
        <authorList>
            <person name="Anderson I.J."/>
            <person name="Sieprawska-Lupa M."/>
            <person name="Goltsman E."/>
            <person name="Lapidus A."/>
            <person name="Copeland A."/>
            <person name="Glavina Del Rio T."/>
            <person name="Tice H."/>
            <person name="Dalin E."/>
            <person name="Barry K."/>
            <person name="Pitluck S."/>
            <person name="Hauser L."/>
            <person name="Land M."/>
            <person name="Lucas S."/>
            <person name="Richardson P."/>
            <person name="Whitman W.B."/>
            <person name="Kyrpides N.C."/>
        </authorList>
    </citation>
    <scope>NUCLEOTIDE SEQUENCE [LARGE SCALE GENOMIC DNA]</scope>
    <source>
        <strain evidence="11">ATCC 43576 / DSM 4855 / Z</strain>
    </source>
</reference>
<dbReference type="Proteomes" id="UP000000365">
    <property type="component" value="Chromosome"/>
</dbReference>
<organism evidence="10 11">
    <name type="scientific">Methanocorpusculum labreanum (strain ATCC 43576 / DSM 4855 / Z)</name>
    <dbReference type="NCBI Taxonomy" id="410358"/>
    <lineage>
        <taxon>Archaea</taxon>
        <taxon>Methanobacteriati</taxon>
        <taxon>Methanobacteriota</taxon>
        <taxon>Stenosarchaea group</taxon>
        <taxon>Methanomicrobia</taxon>
        <taxon>Methanomicrobiales</taxon>
        <taxon>Methanocorpusculaceae</taxon>
        <taxon>Methanocorpusculum</taxon>
    </lineage>
</organism>
<dbReference type="GO" id="GO:0051539">
    <property type="term" value="F:4 iron, 4 sulfur cluster binding"/>
    <property type="evidence" value="ECO:0007669"/>
    <property type="project" value="UniProtKB-KW"/>
</dbReference>
<keyword evidence="8" id="KW-0812">Transmembrane</keyword>
<dbReference type="Pfam" id="PF00037">
    <property type="entry name" value="Fer4"/>
    <property type="match status" value="1"/>
</dbReference>
<evidence type="ECO:0000256" key="6">
    <source>
        <dbReference type="ARBA" id="ARBA00023014"/>
    </source>
</evidence>
<proteinExistence type="predicted"/>
<feature type="transmembrane region" description="Helical" evidence="8">
    <location>
        <begin position="117"/>
        <end position="140"/>
    </location>
</feature>
<feature type="transmembrane region" description="Helical" evidence="8">
    <location>
        <begin position="245"/>
        <end position="268"/>
    </location>
</feature>
<evidence type="ECO:0000256" key="5">
    <source>
        <dbReference type="ARBA" id="ARBA00023004"/>
    </source>
</evidence>
<name>A2SR19_METLZ</name>